<dbReference type="VEuPathDB" id="PlasmoDB:PRG01_0000900"/>
<organism evidence="8 9">
    <name type="scientific">Plasmodium reichenowi</name>
    <dbReference type="NCBI Taxonomy" id="5854"/>
    <lineage>
        <taxon>Eukaryota</taxon>
        <taxon>Sar</taxon>
        <taxon>Alveolata</taxon>
        <taxon>Apicomplexa</taxon>
        <taxon>Aconoidasida</taxon>
        <taxon>Haemosporida</taxon>
        <taxon>Plasmodiidae</taxon>
        <taxon>Plasmodium</taxon>
        <taxon>Plasmodium (Laverania)</taxon>
    </lineage>
</organism>
<dbReference type="FunFam" id="1.20.58.1930:FF:000001">
    <property type="entry name" value="Erythrocyte membrane protein 1, PfEMP1"/>
    <property type="match status" value="1"/>
</dbReference>
<evidence type="ECO:0000259" key="3">
    <source>
        <dbReference type="Pfam" id="PF05424"/>
    </source>
</evidence>
<evidence type="ECO:0000259" key="5">
    <source>
        <dbReference type="Pfam" id="PF15447"/>
    </source>
</evidence>
<feature type="domain" description="Duffy-antigen binding" evidence="3">
    <location>
        <begin position="794"/>
        <end position="942"/>
    </location>
</feature>
<feature type="region of interest" description="Disordered" evidence="1">
    <location>
        <begin position="3066"/>
        <end position="3091"/>
    </location>
</feature>
<evidence type="ECO:0000256" key="1">
    <source>
        <dbReference type="SAM" id="MobiDB-lite"/>
    </source>
</evidence>
<dbReference type="Pfam" id="PF03011">
    <property type="entry name" value="PFEMP"/>
    <property type="match status" value="2"/>
</dbReference>
<dbReference type="Pfam" id="PF05424">
    <property type="entry name" value="Duffy_binding"/>
    <property type="match status" value="5"/>
</dbReference>
<dbReference type="Gene3D" id="1.20.58.1930">
    <property type="match status" value="2"/>
</dbReference>
<dbReference type="FunFam" id="1.20.1310.20:FF:000012">
    <property type="entry name" value="Erythrocyte membrane protein 1, PfEMP1"/>
    <property type="match status" value="1"/>
</dbReference>
<dbReference type="InterPro" id="IPR029210">
    <property type="entry name" value="PfEMP1_NTS"/>
</dbReference>
<evidence type="ECO:0000259" key="4">
    <source>
        <dbReference type="Pfam" id="PF15445"/>
    </source>
</evidence>
<dbReference type="EMBL" id="HG810494">
    <property type="protein sequence ID" value="CDO61742.1"/>
    <property type="molecule type" value="Genomic_DNA"/>
</dbReference>
<dbReference type="Proteomes" id="UP000027581">
    <property type="component" value="Unassembled WGS sequence"/>
</dbReference>
<feature type="compositionally biased region" description="Polar residues" evidence="1">
    <location>
        <begin position="3071"/>
        <end position="3091"/>
    </location>
</feature>
<gene>
    <name evidence="8" type="primary">VAR</name>
    <name evidence="8" type="ORF">PRCDC_0037700</name>
</gene>
<dbReference type="Pfam" id="PF15447">
    <property type="entry name" value="NTS"/>
    <property type="match status" value="1"/>
</dbReference>
<dbReference type="InterPro" id="IPR042202">
    <property type="entry name" value="Duffy-ag-bd_sf"/>
</dbReference>
<feature type="domain" description="Duffy-binding-like" evidence="7">
    <location>
        <begin position="1397"/>
        <end position="1547"/>
    </location>
</feature>
<dbReference type="InterPro" id="IPR008602">
    <property type="entry name" value="Duffy-antigen-binding"/>
</dbReference>
<keyword evidence="9" id="KW-1185">Reference proteome</keyword>
<accession>A0A060RM59</accession>
<dbReference type="FunFam" id="1.20.58.830:FF:000005">
    <property type="entry name" value="Erythrocyte membrane protein 1, PfEMP1"/>
    <property type="match status" value="1"/>
</dbReference>
<evidence type="ECO:0000259" key="2">
    <source>
        <dbReference type="Pfam" id="PF03011"/>
    </source>
</evidence>
<feature type="domain" description="Duffy-binding-like" evidence="2">
    <location>
        <begin position="1664"/>
        <end position="1805"/>
    </location>
</feature>
<dbReference type="InterPro" id="IPR041480">
    <property type="entry name" value="CIDR1_gamma"/>
</dbReference>
<dbReference type="GO" id="GO:0016020">
    <property type="term" value="C:membrane"/>
    <property type="evidence" value="ECO:0007669"/>
    <property type="project" value="InterPro"/>
</dbReference>
<feature type="compositionally biased region" description="Basic and acidic residues" evidence="1">
    <location>
        <begin position="2725"/>
        <end position="2738"/>
    </location>
</feature>
<evidence type="ECO:0000313" key="8">
    <source>
        <dbReference type="EMBL" id="CDO61742.1"/>
    </source>
</evidence>
<feature type="compositionally biased region" description="Basic and acidic residues" evidence="1">
    <location>
        <begin position="698"/>
        <end position="708"/>
    </location>
</feature>
<feature type="domain" description="Duffy-binding-like" evidence="2">
    <location>
        <begin position="557"/>
        <end position="699"/>
    </location>
</feature>
<dbReference type="InterPro" id="IPR044932">
    <property type="entry name" value="PfEMP1_ATS_sf"/>
</dbReference>
<feature type="domain" description="Cysteine-rich interdomain region 1 gamma" evidence="6">
    <location>
        <begin position="1593"/>
        <end position="1642"/>
    </location>
</feature>
<dbReference type="InterPro" id="IPR004258">
    <property type="entry name" value="DBL"/>
</dbReference>
<feature type="domain" description="Duffy-binding-like" evidence="7">
    <location>
        <begin position="292"/>
        <end position="450"/>
    </location>
</feature>
<evidence type="ECO:0000259" key="6">
    <source>
        <dbReference type="Pfam" id="PF18562"/>
    </source>
</evidence>
<sequence length="3194" mass="368786">MAPGVGSVSPQDESAKDVLDRIGAEVQNIAHGDADSFRKQLHGDLSEATYGGTRTRVTNVCDLHHEYEVNATRGNTDPCLNRSSVRFSDVKGGECYWRRIKGSKKNSVACAPYRRLHLCDKNLEQIQPHQIQSTHNLLADVCLAAKYEGKSLVEKHKKFKDENPHFDSNICTILARSFADIGDIIRGKDLFLGHQQKKKYLEQRLVQMFDNIQKKNPSLTSLKNEEVREYWWALNRKDVWKAITCDTKEDDAYFKQSSGGKYSFTRGQCGRDEENVPTNLDYVPQYLRWFHEWSEDFCRKRKKKLKDAIKKCRDESNGLYCSLNGYDCTETVRGENKLVSDPECTKCSSSCIPFVDWIHDEKQEFLKQKNKYAEEIQKTDDKIKQIGDTAINNIYINDFYEKLKSNYGTVKEFLELLSKEKICKDPPEVGKEKASPVDFKNETDTFAHTKYCEPCPWCGVEQGGPPWKGKRDEECEKVQNKTYDPKKTTDITILSPDRRKRNMLQKYTNFCFNTENKDKQMENWKCYYDKNDKSDYCVLQNGNIDTQDEKIMSYYSFFSLWVSRMLNDSIDWREQLSNCMKYAKLKQCTKWCKNKCKCYEKWVIQKNNEWTRIKKHFEKQDLPKGGHFKILEWFLENEFFHKIKEAYGNEEEIERIKKLLHNKDTTGNDNVVDQEDIVEKLIQHELQEAIECNGTHNEENCKKQDRGGAGRALYSSRPTDEDEEEDKLEEEEEENDEDLVEEDTSQDATEPAVCKIVKELLQDKGGETTINGCNKKEDKNWTCNNEDVESNHIGACIPPRRQSLCLHDLTVESDIKDKETLRDPFIRCVAKETHFLWEKYKDKNRDGEEKLKKGEIPDDFKRIMYYTFADYKDIFFGRDMCAKSRHTCTAKNNIYKAFENVKNVSEQQQWWEKNKSDIWEGMLCALTHKLNDDEKKKKIKDNYSYDKLNKTSNGTPSLEEFSSRPQFLRWYIEWSDEFCAERQKKEDKVSGDCTSDYEGCNKEKKNGNTCFNACEEYKKYISEKKTQYESQEGKFDAEKRGNNPGYDGYSDKKASQYLKEKCLDHSCECMKNVTENSDYWEKPHTTYDDNSLQKKCGCPPSPCSIVDGILGTKDGTGYRDGCRHKYKFPLGLGWTCVGRGGEGSGDGGGICISPRRRRLYLRKVGDMGATKLSLRNWFIESSAVETFFAWHEYKKEKEKEDKEKNADNLFGSKSNDNDTQKELENEGKIPLQFLRQMFYTIADYRDILYIGSKDSGMEDIFKGTEEEKKVMQEIKGSMEKVFRNSVSNEVPGGQKSEDPRETFWKQHGPHIWEAMLCALTYNTKTKDKNDKVKAQLFDNKGTLKSEYEYENVTFKGGFDMDDTTTRPRGTHEGTTTTTTTKLKDFVKRPTFFRWLEEWADEFCRKKKHKLGIIEKECHTEDGENKCSGDGFKCTQTVTNGERHIKAFDYPSCANSCRKYKKWINKKKDEYDKLKEKYKTEISNAKTHTVTRYDEQFLDKLETHQSADSFLDNLKGDPCKLNKDNEHDDNNGEDNKITFNGSTTFKHTAHCNPCTEFKVNCSNGKCTDSGTNGKCTAGTINEGNFDEKTQNKENAHVLVLHNSDHIFDVDIKYCKDKDIFKGITKDEWKCGKFCGYVICKPEKLNGKEVNGKENGGNQIIQINALMQRWVHIFLEEYNKIKHKIAHCMKNKDESTCIKECKGKCECVEKWITLKTEEWKNIKTIYQKQFKDKDSDNYDVKTFLETVIPQNYLVDNDDKIMKLSEFKGSEGCSASAHKENNEGKDAITCMLEKLKGKMTTCKEQHKGETCPPETTTTNDDTHSTDMDTPLDEFAPTFCNVPANPCSGETATNVVSVKEVAKEIQTQASNREGISKLKGDIKNAEFKNGRTPNDLNDGKICKIEKNKHSNAANNSKDPCHGKGNGLTIGDTWDEVKSSSNTPDVYVRPRRKHICTSNLEYLHKDKGGKLLQVAKDKINDSFLVEVLLAARKEAEDIKTKCATLHSENRNEFICCAIRYSFADLGDIIKGTDLWEHGDQTTLQNHLKDIFEKIKTEVSTKLGDKDKYTDNDKYLELRKDWWEANRDKIWDAMKCEAKNYIGCGGDVPYDDYIPQRLRWMTEWAEWYCKMQKKEYDTLKKACEECKSGKCMNSDGSGGSEDSGKCKTCKEACNKYTLEIQKWKVQWDKISAKYKKLYEKASGATTTGEAHDSTTSGGTKDENDVIKFLKQLYEKNKHNKIYESAEGYIHQEAHISECQKQKLFCGSNSKKKSAFRTQPYDYDDACICNIRYENIPDACDIVKTLLTGNNKVRSEVNGCNAKQKTEWKCVGANSANTEDTNLENAQGVCIPPRRQELCLKYLKDMERHTDESLREAFIKCAAKETFLLWKKYKEDKKKEQRTDAGGTTYDPDNELKQGYIPPDFLRQMFYTFGDYRDICIGVDDNIKNELKKIGDTKNEELENKVEEKIVTVFSNTSKKKCANGKYVAADGDKKSDDKKDKSPDGLTREMWWNEYATVIWEGMLCALEQIGVKDILTRNYRYRTVTFHDDPSATTLEMFAKRPTFLRWFTEWGEHFCRERAVRVKELEKGCPAETCTNEEKKKTCKSACEAYKEWLATWKQNYQKQSKKYFEYKEKTKVETTSANDDVNASSYAYEYLQKSLQNLCDNGNCSCMNKESNETSTKSENNSHDARMPASLDEVPDGYENKCSCPTIPERQPERGSAPALPSPRGEEETQKPEEKSPKPISPTPALPQSDPTNDILKTTIPLGIALALGSIAFLFIKKKTHSPVDLLRVLEIPQNDYGMPTKLSSNRYIPYGTDKYKGKSYIYIEGDTDEEKYMFMSDTIDITSSESEYEELDINDIYPYQSPKYKTLIEVVLEPSKRDIQNDIPSDIPSPITDEEWNQLKHDFISGILENAQKDLPKDNISVNTPMNTQPNTLYFDKPEEKPFIMSIHDRNLYTGEEYSYDMSTNSVDSSYSGTKGAYSGIDLINDALSRQPIDIYDEILKRKENELFGTNHKKHTTGTHNVAKPSRDDPIHNQLQLFHKWLDRHRDMCEKWENHHERLAKLKEKWDNETPTSGNKHSDNIPSDTNKTLNTNVSIEIDMDNPKRINQFSNMDINPDNSSMDKPTMDNMEDDIYYDVNDDDDNNQPSVDDIPMDHNKVDVDVPKKVHVEMKILNNISKSSLEQQFPISDVWNI</sequence>
<feature type="region of interest" description="Disordered" evidence="1">
    <location>
        <begin position="2671"/>
        <end position="2755"/>
    </location>
</feature>
<feature type="domain" description="Plasmodium falciparum erythrocyte membrane protein-1 N-terminal segment" evidence="5">
    <location>
        <begin position="14"/>
        <end position="49"/>
    </location>
</feature>
<dbReference type="PhylomeDB" id="A0A060RM59"/>
<feature type="compositionally biased region" description="Acidic residues" evidence="1">
    <location>
        <begin position="720"/>
        <end position="745"/>
    </location>
</feature>
<feature type="region of interest" description="Disordered" evidence="1">
    <location>
        <begin position="698"/>
        <end position="749"/>
    </location>
</feature>
<reference evidence="8" key="2">
    <citation type="submission" date="2014-05" db="EMBL/GenBank/DDBJ databases">
        <title>The genome sequences of chimpanzee malaria parasites reveal the path to human adaptation.</title>
        <authorList>
            <person name="Otto T.D."/>
            <person name="Rayner J.C."/>
            <person name="Boehme U."/>
            <person name="Pain A."/>
            <person name="Spottiswoode N."/>
            <person name="Sanders M."/>
            <person name="Quail M."/>
            <person name="Ollomo B."/>
            <person name="Renaud F."/>
            <person name="Thomas A.W."/>
            <person name="Prugnolle F."/>
            <person name="Conway D.J."/>
            <person name="Newbold C."/>
            <person name="Berriman M."/>
        </authorList>
    </citation>
    <scope>NUCLEOTIDE SEQUENCE [LARGE SCALE GENOMIC DNA]</scope>
    <source>
        <strain evidence="8">CDC</strain>
    </source>
</reference>
<proteinExistence type="predicted"/>
<dbReference type="SUPFAM" id="SSF140924">
    <property type="entry name" value="Duffy binding domain-like"/>
    <property type="match status" value="7"/>
</dbReference>
<feature type="domain" description="Duffy-antigen binding" evidence="3">
    <location>
        <begin position="2341"/>
        <end position="2553"/>
    </location>
</feature>
<feature type="domain" description="Duffy-antigen binding" evidence="3">
    <location>
        <begin position="109"/>
        <end position="288"/>
    </location>
</feature>
<feature type="domain" description="Duffy-antigen binding" evidence="3">
    <location>
        <begin position="1941"/>
        <end position="2113"/>
    </location>
</feature>
<feature type="domain" description="Duffy-antigen binding" evidence="3">
    <location>
        <begin position="1149"/>
        <end position="1329"/>
    </location>
</feature>
<dbReference type="Pfam" id="PF22672">
    <property type="entry name" value="DBL_C"/>
    <property type="match status" value="2"/>
</dbReference>
<feature type="region of interest" description="Disordered" evidence="1">
    <location>
        <begin position="1199"/>
        <end position="1222"/>
    </location>
</feature>
<protein>
    <submittedName>
        <fullName evidence="8">Erythrocyte membrane protein 1, EMP1</fullName>
    </submittedName>
</protein>
<dbReference type="InterPro" id="IPR029211">
    <property type="entry name" value="PfEMP1_ATS"/>
</dbReference>
<dbReference type="InterPro" id="IPR054595">
    <property type="entry name" value="DBL_C"/>
</dbReference>
<evidence type="ECO:0000259" key="7">
    <source>
        <dbReference type="Pfam" id="PF22672"/>
    </source>
</evidence>
<dbReference type="VEuPathDB" id="PlasmoDB:PRCDC_0037700"/>
<dbReference type="Gene3D" id="1.10.1900.40">
    <property type="entry name" value="Acidic terminal segments, variant surface antigen of PfEMP1"/>
    <property type="match status" value="2"/>
</dbReference>
<dbReference type="GO" id="GO:0046789">
    <property type="term" value="F:host cell surface receptor binding"/>
    <property type="evidence" value="ECO:0007669"/>
    <property type="project" value="InterPro"/>
</dbReference>
<reference evidence="8" key="1">
    <citation type="submission" date="2014-01" db="EMBL/GenBank/DDBJ databases">
        <authorList>
            <person name="Aslett M."/>
        </authorList>
    </citation>
    <scope>NUCLEOTIDE SEQUENCE</scope>
    <source>
        <strain evidence="8">CDC</strain>
    </source>
</reference>
<name>A0A060RM59_PLARE</name>
<evidence type="ECO:0000313" key="9">
    <source>
        <dbReference type="Proteomes" id="UP000027581"/>
    </source>
</evidence>
<dbReference type="Pfam" id="PF18562">
    <property type="entry name" value="CIDR1_gamma"/>
    <property type="match status" value="1"/>
</dbReference>
<dbReference type="Gene3D" id="1.20.58.830">
    <property type="match status" value="5"/>
</dbReference>
<dbReference type="Pfam" id="PF15445">
    <property type="entry name" value="ATS"/>
    <property type="match status" value="1"/>
</dbReference>
<feature type="region of interest" description="Disordered" evidence="1">
    <location>
        <begin position="1802"/>
        <end position="1821"/>
    </location>
</feature>
<dbReference type="Gene3D" id="1.20.1310.20">
    <property type="entry name" value="Duffy-antigen binding domain"/>
    <property type="match status" value="5"/>
</dbReference>
<feature type="domain" description="Plasmodium falciparum erythrocyte membrane protein 1 acidic terminal segment" evidence="4">
    <location>
        <begin position="2760"/>
        <end position="3194"/>
    </location>
</feature>
<dbReference type="FunFam" id="1.10.1900.40:FF:000001">
    <property type="entry name" value="Erythrocyte membrane protein 1"/>
    <property type="match status" value="1"/>
</dbReference>